<feature type="compositionally biased region" description="Basic and acidic residues" evidence="1">
    <location>
        <begin position="19"/>
        <end position="28"/>
    </location>
</feature>
<dbReference type="EMBL" id="JROU02001142">
    <property type="protein sequence ID" value="OEH77305.1"/>
    <property type="molecule type" value="Genomic_DNA"/>
</dbReference>
<proteinExistence type="predicted"/>
<evidence type="ECO:0000313" key="3">
    <source>
        <dbReference type="Proteomes" id="UP000095192"/>
    </source>
</evidence>
<dbReference type="AlphaFoldDB" id="A0A1D3D1I5"/>
<evidence type="ECO:0000256" key="1">
    <source>
        <dbReference type="SAM" id="MobiDB-lite"/>
    </source>
</evidence>
<organism evidence="2 3">
    <name type="scientific">Cyclospora cayetanensis</name>
    <dbReference type="NCBI Taxonomy" id="88456"/>
    <lineage>
        <taxon>Eukaryota</taxon>
        <taxon>Sar</taxon>
        <taxon>Alveolata</taxon>
        <taxon>Apicomplexa</taxon>
        <taxon>Conoidasida</taxon>
        <taxon>Coccidia</taxon>
        <taxon>Eucoccidiorida</taxon>
        <taxon>Eimeriorina</taxon>
        <taxon>Eimeriidae</taxon>
        <taxon>Cyclospora</taxon>
    </lineage>
</organism>
<dbReference type="VEuPathDB" id="ToxoDB:cyc_04350"/>
<evidence type="ECO:0000313" key="2">
    <source>
        <dbReference type="EMBL" id="OEH77305.1"/>
    </source>
</evidence>
<feature type="compositionally biased region" description="Basic and acidic residues" evidence="1">
    <location>
        <begin position="1"/>
        <end position="11"/>
    </location>
</feature>
<feature type="region of interest" description="Disordered" evidence="1">
    <location>
        <begin position="333"/>
        <end position="355"/>
    </location>
</feature>
<dbReference type="Proteomes" id="UP000095192">
    <property type="component" value="Unassembled WGS sequence"/>
</dbReference>
<accession>A0A1D3D1I5</accession>
<feature type="compositionally biased region" description="Low complexity" evidence="1">
    <location>
        <begin position="45"/>
        <end position="58"/>
    </location>
</feature>
<dbReference type="InParanoid" id="A0A1D3D1I5"/>
<protein>
    <submittedName>
        <fullName evidence="2">Uncharacterized protein</fullName>
    </submittedName>
</protein>
<feature type="compositionally biased region" description="Polar residues" evidence="1">
    <location>
        <begin position="342"/>
        <end position="355"/>
    </location>
</feature>
<comment type="caution">
    <text evidence="2">The sequence shown here is derived from an EMBL/GenBank/DDBJ whole genome shotgun (WGS) entry which is preliminary data.</text>
</comment>
<reference evidence="2 3" key="1">
    <citation type="journal article" date="2016" name="BMC Genomics">
        <title>Comparative genomics reveals Cyclospora cayetanensis possesses coccidia-like metabolism and invasion components but unique surface antigens.</title>
        <authorList>
            <person name="Liu S."/>
            <person name="Wang L."/>
            <person name="Zheng H."/>
            <person name="Xu Z."/>
            <person name="Roellig D.M."/>
            <person name="Li N."/>
            <person name="Frace M.A."/>
            <person name="Tang K."/>
            <person name="Arrowood M.J."/>
            <person name="Moss D.M."/>
            <person name="Zhang L."/>
            <person name="Feng Y."/>
            <person name="Xiao L."/>
        </authorList>
    </citation>
    <scope>NUCLEOTIDE SEQUENCE [LARGE SCALE GENOMIC DNA]</scope>
    <source>
        <strain evidence="2 3">CHN_HEN01</strain>
    </source>
</reference>
<name>A0A1D3D1I5_9EIME</name>
<feature type="region of interest" description="Disordered" evidence="1">
    <location>
        <begin position="1"/>
        <end position="118"/>
    </location>
</feature>
<sequence length="355" mass="38941">MVQPADREIKRQPLPHPLKGPEPKHRISDLSLKAELMNPSMKKYGAAADGVAPDAQAQHGMEESDTLPQETPRDIPGDAPAGSPEKPLEQTASRTTGQGSGGQDEPPGEEEPEERTSPVEPAYLPLISQLKEPKFAKPPVVTAQDLDALSGILGPDAPYMIEAQNRVFLKEQLVTFLPGKLLDAGAAWIYAGLVQKHVDRRYEKGLQKERILIIESPFAVRAWLSFIARKPVPIVPQRILQKSVNADKVLMVQPAPLWTPAGPPYPLTGHIILSVIDKRNRTITLVSSYTFSDVQLHNLVIEFITKIAIQLDGPSAGPLPPYKAAPELPEPGFPFQMEDRLSNTPWDVRQSSFAA</sequence>
<gene>
    <name evidence="2" type="ORF">cyc_04350</name>
</gene>
<keyword evidence="3" id="KW-1185">Reference proteome</keyword>